<protein>
    <recommendedName>
        <fullName evidence="1">Type IV methyl-directed restriction enzyme EcoKMcrB subunit DNA-binding domain-containing protein</fullName>
    </recommendedName>
</protein>
<accession>A0ABR6BIZ1</accession>
<gene>
    <name evidence="2" type="ORF">BC739_004051</name>
</gene>
<name>A0ABR6BIZ1_9PSEU</name>
<reference evidence="2 3" key="1">
    <citation type="submission" date="2020-08" db="EMBL/GenBank/DDBJ databases">
        <title>Genomic Encyclopedia of Archaeal and Bacterial Type Strains, Phase II (KMG-II): from individual species to whole genera.</title>
        <authorList>
            <person name="Goeker M."/>
        </authorList>
    </citation>
    <scope>NUCLEOTIDE SEQUENCE [LARGE SCALE GENOMIC DNA]</scope>
    <source>
        <strain evidence="2 3">DSM 43850</strain>
    </source>
</reference>
<dbReference type="EMBL" id="JACJID010000003">
    <property type="protein sequence ID" value="MBA8926845.1"/>
    <property type="molecule type" value="Genomic_DNA"/>
</dbReference>
<evidence type="ECO:0000313" key="2">
    <source>
        <dbReference type="EMBL" id="MBA8926845.1"/>
    </source>
</evidence>
<keyword evidence="3" id="KW-1185">Reference proteome</keyword>
<dbReference type="Proteomes" id="UP000517916">
    <property type="component" value="Unassembled WGS sequence"/>
</dbReference>
<proteinExistence type="predicted"/>
<dbReference type="InterPro" id="IPR021961">
    <property type="entry name" value="McrB_DNA-bd"/>
</dbReference>
<dbReference type="RefSeq" id="WP_182838048.1">
    <property type="nucleotide sequence ID" value="NZ_BAAABQ010000091.1"/>
</dbReference>
<comment type="caution">
    <text evidence="2">The sequence shown here is derived from an EMBL/GenBank/DDBJ whole genome shotgun (WGS) entry which is preliminary data.</text>
</comment>
<organism evidence="2 3">
    <name type="scientific">Kutzneria viridogrisea</name>
    <dbReference type="NCBI Taxonomy" id="47990"/>
    <lineage>
        <taxon>Bacteria</taxon>
        <taxon>Bacillati</taxon>
        <taxon>Actinomycetota</taxon>
        <taxon>Actinomycetes</taxon>
        <taxon>Pseudonocardiales</taxon>
        <taxon>Pseudonocardiaceae</taxon>
        <taxon>Kutzneria</taxon>
    </lineage>
</organism>
<feature type="domain" description="Type IV methyl-directed restriction enzyme EcoKMcrB subunit DNA-binding" evidence="1">
    <location>
        <begin position="50"/>
        <end position="193"/>
    </location>
</feature>
<sequence length="379" mass="41347">MDLRRMLAGVAEHGYLHTAGREQAAQQHLQAVRRELPAFVPVGMRVLASGAGQSLPVVPWVAVLNPEVTKTAQEGLYVVYLYRRDLARLYLSMNQGATQHLKNATAEGLHPRKAETAAIQELLHESELLRARLSDDALADLTPSLSLGAERYFLPCAYEAGNIGAVDYDLSALPDEQTLQADLTRMLALYASCVDAKNEILADDPGLLKTTASASKIKRPFVPKKPVFRPKSSATYRAKVKAQIQDRRPLHEALVDTFGRWVRHCGFVAATNVHPCDMTVDALNKHWLVEAKTVGPNAEHAVRDAIGQLFAYRHFCYREVGRPDPRLVALFSEPVGDAFVELLTSLGIESIWQAGGIWTGGGPDPAGSLLAATRATAAT</sequence>
<dbReference type="Gene3D" id="3.30.920.90">
    <property type="match status" value="1"/>
</dbReference>
<evidence type="ECO:0000259" key="1">
    <source>
        <dbReference type="Pfam" id="PF12102"/>
    </source>
</evidence>
<evidence type="ECO:0000313" key="3">
    <source>
        <dbReference type="Proteomes" id="UP000517916"/>
    </source>
</evidence>
<dbReference type="Pfam" id="PF12102">
    <property type="entry name" value="MrcB_N"/>
    <property type="match status" value="1"/>
</dbReference>